<evidence type="ECO:0000313" key="2">
    <source>
        <dbReference type="Proteomes" id="UP001482620"/>
    </source>
</evidence>
<sequence>MQSVIKKRVRATDLSSCQSATRRPSSENGSMRATLFGLYTGPWTRLSLQAQQRKARLKLSPLSPSVSPKLSHTLRPENLCTLSLACPLSVLIAQRKTAEKPSHLFSLNFHSDLVYFT</sequence>
<comment type="caution">
    <text evidence="1">The sequence shown here is derived from an EMBL/GenBank/DDBJ whole genome shotgun (WGS) entry which is preliminary data.</text>
</comment>
<protein>
    <submittedName>
        <fullName evidence="1">Uncharacterized protein</fullName>
    </submittedName>
</protein>
<keyword evidence="2" id="KW-1185">Reference proteome</keyword>
<dbReference type="Proteomes" id="UP001482620">
    <property type="component" value="Unassembled WGS sequence"/>
</dbReference>
<dbReference type="EMBL" id="JAHRIQ010011621">
    <property type="protein sequence ID" value="MEQ2223796.1"/>
    <property type="molecule type" value="Genomic_DNA"/>
</dbReference>
<accession>A0ABV0SUM8</accession>
<name>A0ABV0SUM8_9TELE</name>
<reference evidence="1 2" key="1">
    <citation type="submission" date="2021-06" db="EMBL/GenBank/DDBJ databases">
        <authorList>
            <person name="Palmer J.M."/>
        </authorList>
    </citation>
    <scope>NUCLEOTIDE SEQUENCE [LARGE SCALE GENOMIC DNA]</scope>
    <source>
        <strain evidence="2">if_2019</strain>
        <tissue evidence="1">Muscle</tissue>
    </source>
</reference>
<gene>
    <name evidence="1" type="ORF">ILYODFUR_000851</name>
</gene>
<organism evidence="1 2">
    <name type="scientific">Ilyodon furcidens</name>
    <name type="common">goldbreast splitfin</name>
    <dbReference type="NCBI Taxonomy" id="33524"/>
    <lineage>
        <taxon>Eukaryota</taxon>
        <taxon>Metazoa</taxon>
        <taxon>Chordata</taxon>
        <taxon>Craniata</taxon>
        <taxon>Vertebrata</taxon>
        <taxon>Euteleostomi</taxon>
        <taxon>Actinopterygii</taxon>
        <taxon>Neopterygii</taxon>
        <taxon>Teleostei</taxon>
        <taxon>Neoteleostei</taxon>
        <taxon>Acanthomorphata</taxon>
        <taxon>Ovalentaria</taxon>
        <taxon>Atherinomorphae</taxon>
        <taxon>Cyprinodontiformes</taxon>
        <taxon>Goodeidae</taxon>
        <taxon>Ilyodon</taxon>
    </lineage>
</organism>
<evidence type="ECO:0000313" key="1">
    <source>
        <dbReference type="EMBL" id="MEQ2223796.1"/>
    </source>
</evidence>
<proteinExistence type="predicted"/>